<comment type="caution">
    <text evidence="1">The sequence shown here is derived from an EMBL/GenBank/DDBJ whole genome shotgun (WGS) entry which is preliminary data.</text>
</comment>
<protein>
    <submittedName>
        <fullName evidence="1">Uncharacterized protein</fullName>
    </submittedName>
</protein>
<dbReference type="InterPro" id="IPR036188">
    <property type="entry name" value="FAD/NAD-bd_sf"/>
</dbReference>
<gene>
    <name evidence="1" type="ORF">S06H3_49288</name>
</gene>
<organism evidence="1">
    <name type="scientific">marine sediment metagenome</name>
    <dbReference type="NCBI Taxonomy" id="412755"/>
    <lineage>
        <taxon>unclassified sequences</taxon>
        <taxon>metagenomes</taxon>
        <taxon>ecological metagenomes</taxon>
    </lineage>
</organism>
<sequence length="53" mass="5812">MHELINSSSGARKMGVRIYEQTEVIGIKGMGEKTKRILTDKGEFETSVVVDAA</sequence>
<dbReference type="EMBL" id="BARV01031113">
    <property type="protein sequence ID" value="GAI34190.1"/>
    <property type="molecule type" value="Genomic_DNA"/>
</dbReference>
<feature type="non-terminal residue" evidence="1">
    <location>
        <position position="53"/>
    </location>
</feature>
<accession>X1P564</accession>
<dbReference type="AlphaFoldDB" id="X1P564"/>
<proteinExistence type="predicted"/>
<name>X1P564_9ZZZZ</name>
<evidence type="ECO:0000313" key="1">
    <source>
        <dbReference type="EMBL" id="GAI34190.1"/>
    </source>
</evidence>
<dbReference type="Gene3D" id="3.50.50.60">
    <property type="entry name" value="FAD/NAD(P)-binding domain"/>
    <property type="match status" value="1"/>
</dbReference>
<dbReference type="SUPFAM" id="SSF51905">
    <property type="entry name" value="FAD/NAD(P)-binding domain"/>
    <property type="match status" value="1"/>
</dbReference>
<reference evidence="1" key="1">
    <citation type="journal article" date="2014" name="Front. Microbiol.">
        <title>High frequency of phylogenetically diverse reductive dehalogenase-homologous genes in deep subseafloor sedimentary metagenomes.</title>
        <authorList>
            <person name="Kawai M."/>
            <person name="Futagami T."/>
            <person name="Toyoda A."/>
            <person name="Takaki Y."/>
            <person name="Nishi S."/>
            <person name="Hori S."/>
            <person name="Arai W."/>
            <person name="Tsubouchi T."/>
            <person name="Morono Y."/>
            <person name="Uchiyama I."/>
            <person name="Ito T."/>
            <person name="Fujiyama A."/>
            <person name="Inagaki F."/>
            <person name="Takami H."/>
        </authorList>
    </citation>
    <scope>NUCLEOTIDE SEQUENCE</scope>
    <source>
        <strain evidence="1">Expedition CK06-06</strain>
    </source>
</reference>